<accession>A0A8T6R544</accession>
<gene>
    <name evidence="1" type="ORF">EPD83_012150</name>
</gene>
<reference evidence="1" key="1">
    <citation type="submission" date="2020-03" db="EMBL/GenBank/DDBJ databases">
        <title>Phycicoccus flavus sp. nov., a novel endophytic actinobacterium isolated from branch of Kandelia candel.</title>
        <authorList>
            <person name="Tuo L."/>
        </authorList>
    </citation>
    <scope>NUCLEOTIDE SEQUENCE</scope>
    <source>
        <strain evidence="1">CMS6Z-2</strain>
    </source>
</reference>
<dbReference type="EMBL" id="SAYU02000038">
    <property type="protein sequence ID" value="NHA68794.1"/>
    <property type="molecule type" value="Genomic_DNA"/>
</dbReference>
<evidence type="ECO:0000313" key="2">
    <source>
        <dbReference type="Proteomes" id="UP000287866"/>
    </source>
</evidence>
<dbReference type="AlphaFoldDB" id="A0A8T6R544"/>
<dbReference type="Gene3D" id="1.10.10.1150">
    <property type="entry name" value="Coenzyme PQQ synthesis protein D (PqqD)"/>
    <property type="match status" value="1"/>
</dbReference>
<dbReference type="RefSeq" id="WP_164896752.1">
    <property type="nucleotide sequence ID" value="NZ_SAYU02000038.1"/>
</dbReference>
<name>A0A8T6R544_9MICO</name>
<protein>
    <submittedName>
        <fullName evidence="1">PqqD family peptide modification chaperone</fullName>
    </submittedName>
</protein>
<evidence type="ECO:0000313" key="1">
    <source>
        <dbReference type="EMBL" id="NHA68794.1"/>
    </source>
</evidence>
<organism evidence="1 2">
    <name type="scientific">Phycicoccus flavus</name>
    <dbReference type="NCBI Taxonomy" id="2502783"/>
    <lineage>
        <taxon>Bacteria</taxon>
        <taxon>Bacillati</taxon>
        <taxon>Actinomycetota</taxon>
        <taxon>Actinomycetes</taxon>
        <taxon>Micrococcales</taxon>
        <taxon>Intrasporangiaceae</taxon>
        <taxon>Phycicoccus</taxon>
    </lineage>
</organism>
<dbReference type="InterPro" id="IPR041881">
    <property type="entry name" value="PqqD_sf"/>
</dbReference>
<dbReference type="InterPro" id="IPR008792">
    <property type="entry name" value="PQQD"/>
</dbReference>
<keyword evidence="2" id="KW-1185">Reference proteome</keyword>
<sequence>MTGPLVLAAQAGWVEADEVVYAAVLPDGPPLVLQGSGALVWHAALPGGSLEEVVGRVAAAAGTSADVVAADVAAFVDALVTVGLLVRS</sequence>
<comment type="caution">
    <text evidence="1">The sequence shown here is derived from an EMBL/GenBank/DDBJ whole genome shotgun (WGS) entry which is preliminary data.</text>
</comment>
<dbReference type="Proteomes" id="UP000287866">
    <property type="component" value="Unassembled WGS sequence"/>
</dbReference>
<proteinExistence type="predicted"/>
<dbReference type="Pfam" id="PF05402">
    <property type="entry name" value="PqqD"/>
    <property type="match status" value="1"/>
</dbReference>